<keyword evidence="4" id="KW-0206">Cytoskeleton</keyword>
<organism evidence="8 9">
    <name type="scientific">Cuscuta campestris</name>
    <dbReference type="NCBI Taxonomy" id="132261"/>
    <lineage>
        <taxon>Eukaryota</taxon>
        <taxon>Viridiplantae</taxon>
        <taxon>Streptophyta</taxon>
        <taxon>Embryophyta</taxon>
        <taxon>Tracheophyta</taxon>
        <taxon>Spermatophyta</taxon>
        <taxon>Magnoliopsida</taxon>
        <taxon>eudicotyledons</taxon>
        <taxon>Gunneridae</taxon>
        <taxon>Pentapetalae</taxon>
        <taxon>asterids</taxon>
        <taxon>lamiids</taxon>
        <taxon>Solanales</taxon>
        <taxon>Convolvulaceae</taxon>
        <taxon>Cuscuteae</taxon>
        <taxon>Cuscuta</taxon>
        <taxon>Cuscuta subgen. Grammica</taxon>
        <taxon>Cuscuta sect. Cleistogrammica</taxon>
    </lineage>
</organism>
<dbReference type="InterPro" id="IPR024395">
    <property type="entry name" value="CLASP_N_dom"/>
</dbReference>
<sequence>MLGKSNAPAPHFENRKVFRVRSSRQESLMSSHGIGLQSQALINIKDSNKDERERTVIRKFKFEEPRLEQIQDLESDLMKFFREDFHRRPLSSDFKKQVDGIEMLQKALPSSRKEIIEVLDILLRWFVLRFCESNTACILKVITDVNIAVAVEAIQAIGNLARGLRAHFSGSSRLLLPVLLEKLKEKKPALTEALTQTLQAMHKSGCINFSNIVEDIKAATKNKVPLVGSLTLNWLTVCIETSSKAIILKAHKEYVPICMECLSDGTPEVRDAAFSALSAIAKLVGMRPLEKSIEKLDDVRRKKLSEMIAGASESDVAVPSSGAIVPSSTAADGSFVRRSATSMLNGKNAVQAAPINKKVVPAKPGAAKKRERRRAVETVQVCGC</sequence>
<evidence type="ECO:0000313" key="8">
    <source>
        <dbReference type="EMBL" id="VFQ98429.1"/>
    </source>
</evidence>
<feature type="repeat" description="HEAT" evidence="6">
    <location>
        <begin position="254"/>
        <end position="292"/>
    </location>
</feature>
<evidence type="ECO:0000256" key="4">
    <source>
        <dbReference type="ARBA" id="ARBA00023212"/>
    </source>
</evidence>
<dbReference type="OrthoDB" id="1750050at2759"/>
<dbReference type="SMART" id="SM01349">
    <property type="entry name" value="TOG"/>
    <property type="match status" value="1"/>
</dbReference>
<dbReference type="InterPro" id="IPR011989">
    <property type="entry name" value="ARM-like"/>
</dbReference>
<evidence type="ECO:0000256" key="5">
    <source>
        <dbReference type="ARBA" id="ARBA00025722"/>
    </source>
</evidence>
<comment type="subcellular location">
    <subcellularLocation>
        <location evidence="1">Cytoplasm</location>
        <location evidence="1">Cytoskeleton</location>
    </subcellularLocation>
</comment>
<dbReference type="FunFam" id="1.25.10.10:FF:002097">
    <property type="entry name" value="Uncharacterized protein"/>
    <property type="match status" value="1"/>
</dbReference>
<proteinExistence type="inferred from homology"/>
<dbReference type="InterPro" id="IPR021133">
    <property type="entry name" value="HEAT_type_2"/>
</dbReference>
<dbReference type="GO" id="GO:0005856">
    <property type="term" value="C:cytoskeleton"/>
    <property type="evidence" value="ECO:0007669"/>
    <property type="project" value="UniProtKB-SubCell"/>
</dbReference>
<evidence type="ECO:0000259" key="7">
    <source>
        <dbReference type="SMART" id="SM01349"/>
    </source>
</evidence>
<dbReference type="Gene3D" id="1.25.10.10">
    <property type="entry name" value="Leucine-rich Repeat Variant"/>
    <property type="match status" value="1"/>
</dbReference>
<dbReference type="GO" id="GO:0061863">
    <property type="term" value="F:microtubule plus end polymerase"/>
    <property type="evidence" value="ECO:0007669"/>
    <property type="project" value="InterPro"/>
</dbReference>
<evidence type="ECO:0000313" key="9">
    <source>
        <dbReference type="Proteomes" id="UP000595140"/>
    </source>
</evidence>
<keyword evidence="2" id="KW-0963">Cytoplasm</keyword>
<gene>
    <name evidence="8" type="ORF">CCAM_LOCUS40205</name>
</gene>
<evidence type="ECO:0000256" key="1">
    <source>
        <dbReference type="ARBA" id="ARBA00004245"/>
    </source>
</evidence>
<keyword evidence="9" id="KW-1185">Reference proteome</keyword>
<evidence type="ECO:0000256" key="6">
    <source>
        <dbReference type="PROSITE-ProRule" id="PRU00103"/>
    </source>
</evidence>
<protein>
    <recommendedName>
        <fullName evidence="7">TOG domain-containing protein</fullName>
    </recommendedName>
</protein>
<dbReference type="EMBL" id="OOIL02006592">
    <property type="protein sequence ID" value="VFQ98429.1"/>
    <property type="molecule type" value="Genomic_DNA"/>
</dbReference>
<dbReference type="PROSITE" id="PS50077">
    <property type="entry name" value="HEAT_REPEAT"/>
    <property type="match status" value="1"/>
</dbReference>
<evidence type="ECO:0000256" key="3">
    <source>
        <dbReference type="ARBA" id="ARBA00022737"/>
    </source>
</evidence>
<dbReference type="GO" id="GO:0051010">
    <property type="term" value="F:microtubule plus-end binding"/>
    <property type="evidence" value="ECO:0007669"/>
    <property type="project" value="InterPro"/>
</dbReference>
<dbReference type="Pfam" id="PF12348">
    <property type="entry name" value="CLASP_N"/>
    <property type="match status" value="1"/>
</dbReference>
<dbReference type="Proteomes" id="UP000595140">
    <property type="component" value="Unassembled WGS sequence"/>
</dbReference>
<name>A0A484NBY3_9ASTE</name>
<dbReference type="AlphaFoldDB" id="A0A484NBY3"/>
<dbReference type="InterPro" id="IPR045110">
    <property type="entry name" value="XMAP215"/>
</dbReference>
<keyword evidence="3" id="KW-0677">Repeat</keyword>
<dbReference type="GO" id="GO:0030951">
    <property type="term" value="P:establishment or maintenance of microtubule cytoskeleton polarity"/>
    <property type="evidence" value="ECO:0007669"/>
    <property type="project" value="InterPro"/>
</dbReference>
<dbReference type="InterPro" id="IPR034085">
    <property type="entry name" value="TOG"/>
</dbReference>
<evidence type="ECO:0000256" key="2">
    <source>
        <dbReference type="ARBA" id="ARBA00022490"/>
    </source>
</evidence>
<accession>A0A484NBY3</accession>
<dbReference type="GO" id="GO:0046785">
    <property type="term" value="P:microtubule polymerization"/>
    <property type="evidence" value="ECO:0007669"/>
    <property type="project" value="InterPro"/>
</dbReference>
<dbReference type="InterPro" id="IPR016024">
    <property type="entry name" value="ARM-type_fold"/>
</dbReference>
<dbReference type="PANTHER" id="PTHR12609">
    <property type="entry name" value="MICROTUBULE ASSOCIATED PROTEIN XMAP215"/>
    <property type="match status" value="1"/>
</dbReference>
<dbReference type="GO" id="GO:0007051">
    <property type="term" value="P:spindle organization"/>
    <property type="evidence" value="ECO:0007669"/>
    <property type="project" value="InterPro"/>
</dbReference>
<dbReference type="SUPFAM" id="SSF48371">
    <property type="entry name" value="ARM repeat"/>
    <property type="match status" value="1"/>
</dbReference>
<comment type="similarity">
    <text evidence="5">Belongs to the TOG/XMAP215 family.</text>
</comment>
<reference evidence="8 9" key="1">
    <citation type="submission" date="2018-04" db="EMBL/GenBank/DDBJ databases">
        <authorList>
            <person name="Vogel A."/>
        </authorList>
    </citation>
    <scope>NUCLEOTIDE SEQUENCE [LARGE SCALE GENOMIC DNA]</scope>
</reference>
<feature type="domain" description="TOG" evidence="7">
    <location>
        <begin position="69"/>
        <end position="317"/>
    </location>
</feature>